<evidence type="ECO:0000256" key="1">
    <source>
        <dbReference type="SAM" id="Phobius"/>
    </source>
</evidence>
<reference evidence="2 4" key="1">
    <citation type="journal article" date="2012" name="Nature">
        <title>Algal genomes reveal evolutionary mosaicism and the fate of nucleomorphs.</title>
        <authorList>
            <consortium name="DOE Joint Genome Institute"/>
            <person name="Curtis B.A."/>
            <person name="Tanifuji G."/>
            <person name="Burki F."/>
            <person name="Gruber A."/>
            <person name="Irimia M."/>
            <person name="Maruyama S."/>
            <person name="Arias M.C."/>
            <person name="Ball S.G."/>
            <person name="Gile G.H."/>
            <person name="Hirakawa Y."/>
            <person name="Hopkins J.F."/>
            <person name="Kuo A."/>
            <person name="Rensing S.A."/>
            <person name="Schmutz J."/>
            <person name="Symeonidi A."/>
            <person name="Elias M."/>
            <person name="Eveleigh R.J."/>
            <person name="Herman E.K."/>
            <person name="Klute M.J."/>
            <person name="Nakayama T."/>
            <person name="Obornik M."/>
            <person name="Reyes-Prieto A."/>
            <person name="Armbrust E.V."/>
            <person name="Aves S.J."/>
            <person name="Beiko R.G."/>
            <person name="Coutinho P."/>
            <person name="Dacks J.B."/>
            <person name="Durnford D.G."/>
            <person name="Fast N.M."/>
            <person name="Green B.R."/>
            <person name="Grisdale C.J."/>
            <person name="Hempel F."/>
            <person name="Henrissat B."/>
            <person name="Hoppner M.P."/>
            <person name="Ishida K."/>
            <person name="Kim E."/>
            <person name="Koreny L."/>
            <person name="Kroth P.G."/>
            <person name="Liu Y."/>
            <person name="Malik S.B."/>
            <person name="Maier U.G."/>
            <person name="McRose D."/>
            <person name="Mock T."/>
            <person name="Neilson J.A."/>
            <person name="Onodera N.T."/>
            <person name="Poole A.M."/>
            <person name="Pritham E.J."/>
            <person name="Richards T.A."/>
            <person name="Rocap G."/>
            <person name="Roy S.W."/>
            <person name="Sarai C."/>
            <person name="Schaack S."/>
            <person name="Shirato S."/>
            <person name="Slamovits C.H."/>
            <person name="Spencer D.F."/>
            <person name="Suzuki S."/>
            <person name="Worden A.Z."/>
            <person name="Zauner S."/>
            <person name="Barry K."/>
            <person name="Bell C."/>
            <person name="Bharti A.K."/>
            <person name="Crow J.A."/>
            <person name="Grimwood J."/>
            <person name="Kramer R."/>
            <person name="Lindquist E."/>
            <person name="Lucas S."/>
            <person name="Salamov A."/>
            <person name="McFadden G.I."/>
            <person name="Lane C.E."/>
            <person name="Keeling P.J."/>
            <person name="Gray M.W."/>
            <person name="Grigoriev I.V."/>
            <person name="Archibald J.M."/>
        </authorList>
    </citation>
    <scope>NUCLEOTIDE SEQUENCE</scope>
    <source>
        <strain evidence="2 4">CCMP2712</strain>
    </source>
</reference>
<dbReference type="EMBL" id="JH993045">
    <property type="protein sequence ID" value="EKX38766.1"/>
    <property type="molecule type" value="Genomic_DNA"/>
</dbReference>
<accession>L1IR77</accession>
<dbReference type="KEGG" id="gtt:GUITHDRAFT_154619"/>
<evidence type="ECO:0000313" key="2">
    <source>
        <dbReference type="EMBL" id="EKX38766.1"/>
    </source>
</evidence>
<name>L1IR77_GUITC</name>
<reference evidence="4" key="2">
    <citation type="submission" date="2012-11" db="EMBL/GenBank/DDBJ databases">
        <authorList>
            <person name="Kuo A."/>
            <person name="Curtis B.A."/>
            <person name="Tanifuji G."/>
            <person name="Burki F."/>
            <person name="Gruber A."/>
            <person name="Irimia M."/>
            <person name="Maruyama S."/>
            <person name="Arias M.C."/>
            <person name="Ball S.G."/>
            <person name="Gile G.H."/>
            <person name="Hirakawa Y."/>
            <person name="Hopkins J.F."/>
            <person name="Rensing S.A."/>
            <person name="Schmutz J."/>
            <person name="Symeonidi A."/>
            <person name="Elias M."/>
            <person name="Eveleigh R.J."/>
            <person name="Herman E.K."/>
            <person name="Klute M.J."/>
            <person name="Nakayama T."/>
            <person name="Obornik M."/>
            <person name="Reyes-Prieto A."/>
            <person name="Armbrust E.V."/>
            <person name="Aves S.J."/>
            <person name="Beiko R.G."/>
            <person name="Coutinho P."/>
            <person name="Dacks J.B."/>
            <person name="Durnford D.G."/>
            <person name="Fast N.M."/>
            <person name="Green B.R."/>
            <person name="Grisdale C."/>
            <person name="Hempe F."/>
            <person name="Henrissat B."/>
            <person name="Hoppner M.P."/>
            <person name="Ishida K.-I."/>
            <person name="Kim E."/>
            <person name="Koreny L."/>
            <person name="Kroth P.G."/>
            <person name="Liu Y."/>
            <person name="Malik S.-B."/>
            <person name="Maier U.G."/>
            <person name="McRose D."/>
            <person name="Mock T."/>
            <person name="Neilson J.A."/>
            <person name="Onodera N.T."/>
            <person name="Poole A.M."/>
            <person name="Pritham E.J."/>
            <person name="Richards T.A."/>
            <person name="Rocap G."/>
            <person name="Roy S.W."/>
            <person name="Sarai C."/>
            <person name="Schaack S."/>
            <person name="Shirato S."/>
            <person name="Slamovits C.H."/>
            <person name="Spencer D.F."/>
            <person name="Suzuki S."/>
            <person name="Worden A.Z."/>
            <person name="Zauner S."/>
            <person name="Barry K."/>
            <person name="Bell C."/>
            <person name="Bharti A.K."/>
            <person name="Crow J.A."/>
            <person name="Grimwood J."/>
            <person name="Kramer R."/>
            <person name="Lindquist E."/>
            <person name="Lucas S."/>
            <person name="Salamov A."/>
            <person name="McFadden G.I."/>
            <person name="Lane C.E."/>
            <person name="Keeling P.J."/>
            <person name="Gray M.W."/>
            <person name="Grigoriev I.V."/>
            <person name="Archibald J.M."/>
        </authorList>
    </citation>
    <scope>NUCLEOTIDE SEQUENCE</scope>
    <source>
        <strain evidence="4">CCMP2712</strain>
    </source>
</reference>
<feature type="transmembrane region" description="Helical" evidence="1">
    <location>
        <begin position="25"/>
        <end position="44"/>
    </location>
</feature>
<keyword evidence="1" id="KW-0812">Transmembrane</keyword>
<dbReference type="PaxDb" id="55529-EKX38766"/>
<keyword evidence="1" id="KW-1133">Transmembrane helix</keyword>
<dbReference type="HOGENOM" id="CLU_1528024_0_0_1"/>
<protein>
    <submittedName>
        <fullName evidence="2 3">Uncharacterized protein</fullName>
    </submittedName>
</protein>
<proteinExistence type="predicted"/>
<dbReference type="EnsemblProtists" id="EKX38766">
    <property type="protein sequence ID" value="EKX38766"/>
    <property type="gene ID" value="GUITHDRAFT_154619"/>
</dbReference>
<organism evidence="2">
    <name type="scientific">Guillardia theta (strain CCMP2712)</name>
    <name type="common">Cryptophyte</name>
    <dbReference type="NCBI Taxonomy" id="905079"/>
    <lineage>
        <taxon>Eukaryota</taxon>
        <taxon>Cryptophyceae</taxon>
        <taxon>Pyrenomonadales</taxon>
        <taxon>Geminigeraceae</taxon>
        <taxon>Guillardia</taxon>
    </lineage>
</organism>
<dbReference type="Proteomes" id="UP000011087">
    <property type="component" value="Unassembled WGS sequence"/>
</dbReference>
<gene>
    <name evidence="2" type="ORF">GUITHDRAFT_154619</name>
</gene>
<dbReference type="RefSeq" id="XP_005825746.1">
    <property type="nucleotide sequence ID" value="XM_005825689.1"/>
</dbReference>
<keyword evidence="4" id="KW-1185">Reference proteome</keyword>
<reference evidence="3" key="3">
    <citation type="submission" date="2015-06" db="UniProtKB">
        <authorList>
            <consortium name="EnsemblProtists"/>
        </authorList>
    </citation>
    <scope>IDENTIFICATION</scope>
</reference>
<sequence length="195" mass="22272">MVGYGSMEAKVEEERTRTRKTLPSLPLLSVFVLAAVAILAVVFLHGRTQGRIEEVEFPKDNLGVINVLRSSQPAAARPMTQMMREGAAKKHEDKLTLPQQYARIMQNMGYFAPWSRVNSWEDRVAINNIRKANTPQALAMRQKQIERENAKFARKFSTPHTSQYTGVHESMDAILDPRFTPWSNDSPRKAYYQGY</sequence>
<dbReference type="AlphaFoldDB" id="L1IR77"/>
<evidence type="ECO:0000313" key="3">
    <source>
        <dbReference type="EnsemblProtists" id="EKX38766"/>
    </source>
</evidence>
<dbReference type="GeneID" id="17295522"/>
<keyword evidence="1" id="KW-0472">Membrane</keyword>
<evidence type="ECO:0000313" key="4">
    <source>
        <dbReference type="Proteomes" id="UP000011087"/>
    </source>
</evidence>